<evidence type="ECO:0000313" key="1">
    <source>
        <dbReference type="EMBL" id="ABS52448.1"/>
    </source>
</evidence>
<proteinExistence type="predicted"/>
<evidence type="ECO:0000313" key="2">
    <source>
        <dbReference type="Proteomes" id="UP000002407"/>
    </source>
</evidence>
<name>A7I2R7_CAMHC</name>
<dbReference type="KEGG" id="cha:CHAB381_1257"/>
<dbReference type="EMBL" id="CP000776">
    <property type="protein sequence ID" value="ABS52448.1"/>
    <property type="molecule type" value="Genomic_DNA"/>
</dbReference>
<dbReference type="Proteomes" id="UP000002407">
    <property type="component" value="Chromosome"/>
</dbReference>
<dbReference type="HOGENOM" id="CLU_3267146_0_0_7"/>
<protein>
    <submittedName>
        <fullName evidence="1">Uncharacterized protein</fullName>
    </submittedName>
</protein>
<dbReference type="AlphaFoldDB" id="A7I2R7"/>
<organism evidence="1 2">
    <name type="scientific">Campylobacter hominis (strain ATCC BAA-381 / DSM 21671 / CCUG 45161 / LMG 19568 / NCTC 13146 / CH001A)</name>
    <dbReference type="NCBI Taxonomy" id="360107"/>
    <lineage>
        <taxon>Bacteria</taxon>
        <taxon>Pseudomonadati</taxon>
        <taxon>Campylobacterota</taxon>
        <taxon>Epsilonproteobacteria</taxon>
        <taxon>Campylobacterales</taxon>
        <taxon>Campylobacteraceae</taxon>
        <taxon>Campylobacter</taxon>
    </lineage>
</organism>
<keyword evidence="2" id="KW-1185">Reference proteome</keyword>
<gene>
    <name evidence="1" type="ordered locus">CHAB381_1257</name>
</gene>
<accession>A7I2R7</accession>
<sequence length="41" mass="5108">MPIKFLNQLSFFNIFQFYTKFYNSKNLNSIKLNFIFFKTLF</sequence>
<reference evidence="2" key="1">
    <citation type="submission" date="2007-07" db="EMBL/GenBank/DDBJ databases">
        <title>Complete genome sequence of Campylobacter hominis ATCC BAA-381, a commensal isolated from the human gastrointestinal tract.</title>
        <authorList>
            <person name="Fouts D.E."/>
            <person name="Mongodin E.F."/>
            <person name="Puiu D."/>
            <person name="Sebastian Y."/>
            <person name="Miller W.G."/>
            <person name="Mandrell R.E."/>
            <person name="Nelson K.E."/>
        </authorList>
    </citation>
    <scope>NUCLEOTIDE SEQUENCE [LARGE SCALE GENOMIC DNA]</scope>
    <source>
        <strain evidence="2">ATCC BAA-381 / LMG 19568 / NCTC 13146 / CH001A</strain>
    </source>
</reference>